<gene>
    <name evidence="2" type="ORF">Thpro_021466</name>
</gene>
<dbReference type="Proteomes" id="UP000029273">
    <property type="component" value="Unassembled WGS sequence"/>
</dbReference>
<name>A0A1A6C3K0_9GAMM</name>
<comment type="caution">
    <text evidence="2">The sequence shown here is derived from an EMBL/GenBank/DDBJ whole genome shotgun (WGS) entry which is preliminary data.</text>
</comment>
<keyword evidence="3" id="KW-1185">Reference proteome</keyword>
<sequence>MTLMHELDARARCARQKAAAVAAGVPVCFADTLADGGEGPALVVIPPGHFEMGSPEDEPGREPVEGPLRYVRLKHAFALGRCTVTADAFGHYARESGWRPRPDLIQSLGLQPMINLRPREAQAYVDWLSWQTGYRYRLPTEAEWEYAARAGTRTPFAFGKSVDCSQVSYNPAFPYPPGVRRPAGCLPWARLREAGSLPANLWGLHEMHGNVWEMTLSPWCDDLGDVDSDGHAHPSSGAPSRLTTRGGSWFDPAALARSAARRPRLADELDTNLGLRILRELT</sequence>
<proteinExistence type="predicted"/>
<organism evidence="2 3">
    <name type="scientific">Acidihalobacter prosperus</name>
    <dbReference type="NCBI Taxonomy" id="160660"/>
    <lineage>
        <taxon>Bacteria</taxon>
        <taxon>Pseudomonadati</taxon>
        <taxon>Pseudomonadota</taxon>
        <taxon>Gammaproteobacteria</taxon>
        <taxon>Chromatiales</taxon>
        <taxon>Ectothiorhodospiraceae</taxon>
        <taxon>Acidihalobacter</taxon>
    </lineage>
</organism>
<dbReference type="PANTHER" id="PTHR23150">
    <property type="entry name" value="SULFATASE MODIFYING FACTOR 1, 2"/>
    <property type="match status" value="1"/>
</dbReference>
<feature type="domain" description="Sulfatase-modifying factor enzyme-like" evidence="1">
    <location>
        <begin position="39"/>
        <end position="279"/>
    </location>
</feature>
<dbReference type="InterPro" id="IPR005532">
    <property type="entry name" value="SUMF_dom"/>
</dbReference>
<dbReference type="GO" id="GO:0120147">
    <property type="term" value="F:formylglycine-generating oxidase activity"/>
    <property type="evidence" value="ECO:0007669"/>
    <property type="project" value="TreeGrafter"/>
</dbReference>
<dbReference type="AlphaFoldDB" id="A0A1A6C3K0"/>
<dbReference type="InterPro" id="IPR042095">
    <property type="entry name" value="SUMF_sf"/>
</dbReference>
<dbReference type="InterPro" id="IPR051043">
    <property type="entry name" value="Sulfatase_Mod_Factor_Kinase"/>
</dbReference>
<evidence type="ECO:0000259" key="1">
    <source>
        <dbReference type="Pfam" id="PF03781"/>
    </source>
</evidence>
<dbReference type="InterPro" id="IPR016187">
    <property type="entry name" value="CTDL_fold"/>
</dbReference>
<reference evidence="2 3" key="1">
    <citation type="journal article" date="2014" name="Genome Announc.">
        <title>Draft Genome Sequence of the Iron-Oxidizing, Acidophilic, and Halotolerant 'Thiobacillus prosperus' Type Strain DSM 5130.</title>
        <authorList>
            <person name="Ossandon F.J."/>
            <person name="Cardenas J.P."/>
            <person name="Corbett M."/>
            <person name="Quatrini R."/>
            <person name="Holmes D.S."/>
            <person name="Watkin E."/>
        </authorList>
    </citation>
    <scope>NUCLEOTIDE SEQUENCE [LARGE SCALE GENOMIC DNA]</scope>
    <source>
        <strain evidence="2 3">DSM 5130</strain>
    </source>
</reference>
<protein>
    <recommendedName>
        <fullName evidence="1">Sulfatase-modifying factor enzyme-like domain-containing protein</fullName>
    </recommendedName>
</protein>
<evidence type="ECO:0000313" key="3">
    <source>
        <dbReference type="Proteomes" id="UP000029273"/>
    </source>
</evidence>
<dbReference type="EMBL" id="JQSG02000003">
    <property type="protein sequence ID" value="OBS09138.1"/>
    <property type="molecule type" value="Genomic_DNA"/>
</dbReference>
<dbReference type="SUPFAM" id="SSF56436">
    <property type="entry name" value="C-type lectin-like"/>
    <property type="match status" value="1"/>
</dbReference>
<dbReference type="Gene3D" id="3.90.1580.10">
    <property type="entry name" value="paralog of FGE (formylglycine-generating enzyme)"/>
    <property type="match status" value="1"/>
</dbReference>
<evidence type="ECO:0000313" key="2">
    <source>
        <dbReference type="EMBL" id="OBS09138.1"/>
    </source>
</evidence>
<dbReference type="PANTHER" id="PTHR23150:SF19">
    <property type="entry name" value="FORMYLGLYCINE-GENERATING ENZYME"/>
    <property type="match status" value="1"/>
</dbReference>
<dbReference type="Pfam" id="PF03781">
    <property type="entry name" value="FGE-sulfatase"/>
    <property type="match status" value="1"/>
</dbReference>
<accession>A0A1A6C3K0</accession>